<dbReference type="AlphaFoldDB" id="A0A835S1T3"/>
<dbReference type="Proteomes" id="UP000639772">
    <property type="component" value="Chromosome 1"/>
</dbReference>
<protein>
    <recommendedName>
        <fullName evidence="2">Glycolipid transfer protein domain-containing protein</fullName>
    </recommendedName>
</protein>
<dbReference type="EMBL" id="JADCNL010000001">
    <property type="protein sequence ID" value="KAG0499790.1"/>
    <property type="molecule type" value="Genomic_DNA"/>
</dbReference>
<dbReference type="Proteomes" id="UP000636800">
    <property type="component" value="Chromosome 1"/>
</dbReference>
<sequence length="243" mass="27743">MRTWETTIGDAGEKDKRPTETVKPEGSKEAQQKHGSPTEIRLASEELSVAVNLPETDASTYVFLSLSHLILRILDKIGPTMAVLRQDVHRNIERLEKMKLVDPILYSSLGEILKREVDEGTARKRESCSRAILWLTRSMDFGLALLERLERDSEFISLQQIIEDSYNNTLKPWHGWVSSAAYKVALKLIPVKEVFFSLLMGHEQQCINMLKGDIQKLVSLLGPFLDETHALLRKFRLDRLKST</sequence>
<feature type="region of interest" description="Disordered" evidence="1">
    <location>
        <begin position="1"/>
        <end position="38"/>
    </location>
</feature>
<feature type="domain" description="Glycolipid transfer protein" evidence="2">
    <location>
        <begin position="60"/>
        <end position="200"/>
    </location>
</feature>
<dbReference type="GO" id="GO:0005829">
    <property type="term" value="C:cytosol"/>
    <property type="evidence" value="ECO:0007669"/>
    <property type="project" value="TreeGrafter"/>
</dbReference>
<dbReference type="Pfam" id="PF08718">
    <property type="entry name" value="GLTP"/>
    <property type="match status" value="1"/>
</dbReference>
<dbReference type="EMBL" id="JADCNL010000001">
    <property type="protein sequence ID" value="KAG0499784.1"/>
    <property type="molecule type" value="Genomic_DNA"/>
</dbReference>
<dbReference type="InterPro" id="IPR036497">
    <property type="entry name" value="GLTP_sf"/>
</dbReference>
<dbReference type="SUPFAM" id="SSF110004">
    <property type="entry name" value="Glycolipid transfer protein, GLTP"/>
    <property type="match status" value="1"/>
</dbReference>
<dbReference type="OrthoDB" id="205255at2759"/>
<dbReference type="PANTHER" id="PTHR10219:SF34">
    <property type="entry name" value="GLYCOLIPID TRANSFER PROTEIN 3"/>
    <property type="match status" value="1"/>
</dbReference>
<reference evidence="6 7" key="1">
    <citation type="journal article" date="2020" name="Nat. Food">
        <title>A phased Vanilla planifolia genome enables genetic improvement of flavour and production.</title>
        <authorList>
            <person name="Hasing T."/>
            <person name="Tang H."/>
            <person name="Brym M."/>
            <person name="Khazi F."/>
            <person name="Huang T."/>
            <person name="Chambers A.H."/>
        </authorList>
    </citation>
    <scope>NUCLEOTIDE SEQUENCE [LARGE SCALE GENOMIC DNA]</scope>
    <source>
        <tissue evidence="3">Leaf</tissue>
    </source>
</reference>
<feature type="compositionally biased region" description="Basic and acidic residues" evidence="1">
    <location>
        <begin position="11"/>
        <end position="32"/>
    </location>
</feature>
<comment type="caution">
    <text evidence="3">The sequence shown here is derived from an EMBL/GenBank/DDBJ whole genome shotgun (WGS) entry which is preliminary data.</text>
</comment>
<dbReference type="InterPro" id="IPR014830">
    <property type="entry name" value="Glycolipid_transfer_prot_dom"/>
</dbReference>
<evidence type="ECO:0000313" key="3">
    <source>
        <dbReference type="EMBL" id="KAG0499784.1"/>
    </source>
</evidence>
<evidence type="ECO:0000256" key="1">
    <source>
        <dbReference type="SAM" id="MobiDB-lite"/>
    </source>
</evidence>
<dbReference type="Gene3D" id="1.10.3520.10">
    <property type="entry name" value="Glycolipid transfer protein"/>
    <property type="match status" value="1"/>
</dbReference>
<evidence type="ECO:0000259" key="2">
    <source>
        <dbReference type="Pfam" id="PF08718"/>
    </source>
</evidence>
<evidence type="ECO:0000313" key="5">
    <source>
        <dbReference type="EMBL" id="KAG0503991.1"/>
    </source>
</evidence>
<dbReference type="PANTHER" id="PTHR10219">
    <property type="entry name" value="GLYCOLIPID TRANSFER PROTEIN-RELATED"/>
    <property type="match status" value="1"/>
</dbReference>
<organism evidence="3 6">
    <name type="scientific">Vanilla planifolia</name>
    <name type="common">Vanilla</name>
    <dbReference type="NCBI Taxonomy" id="51239"/>
    <lineage>
        <taxon>Eukaryota</taxon>
        <taxon>Viridiplantae</taxon>
        <taxon>Streptophyta</taxon>
        <taxon>Embryophyta</taxon>
        <taxon>Tracheophyta</taxon>
        <taxon>Spermatophyta</taxon>
        <taxon>Magnoliopsida</taxon>
        <taxon>Liliopsida</taxon>
        <taxon>Asparagales</taxon>
        <taxon>Orchidaceae</taxon>
        <taxon>Vanilloideae</taxon>
        <taxon>Vanilleae</taxon>
        <taxon>Vanilla</taxon>
    </lineage>
</organism>
<accession>A0A835S1T3</accession>
<evidence type="ECO:0000313" key="7">
    <source>
        <dbReference type="Proteomes" id="UP000639772"/>
    </source>
</evidence>
<dbReference type="GO" id="GO:0016020">
    <property type="term" value="C:membrane"/>
    <property type="evidence" value="ECO:0007669"/>
    <property type="project" value="TreeGrafter"/>
</dbReference>
<dbReference type="GO" id="GO:1902387">
    <property type="term" value="F:ceramide 1-phosphate binding"/>
    <property type="evidence" value="ECO:0007669"/>
    <property type="project" value="TreeGrafter"/>
</dbReference>
<gene>
    <name evidence="5" type="ORF">HPP92_004063</name>
    <name evidence="3" type="ORF">HPP92_004475</name>
    <name evidence="4" type="ORF">HPP92_004481</name>
</gene>
<keyword evidence="6" id="KW-1185">Reference proteome</keyword>
<proteinExistence type="predicted"/>
<dbReference type="EMBL" id="JADCNM010000001">
    <property type="protein sequence ID" value="KAG0503991.1"/>
    <property type="molecule type" value="Genomic_DNA"/>
</dbReference>
<evidence type="ECO:0000313" key="4">
    <source>
        <dbReference type="EMBL" id="KAG0499790.1"/>
    </source>
</evidence>
<evidence type="ECO:0000313" key="6">
    <source>
        <dbReference type="Proteomes" id="UP000636800"/>
    </source>
</evidence>
<name>A0A835S1T3_VANPL</name>
<dbReference type="GO" id="GO:1902388">
    <property type="term" value="F:ceramide 1-phosphate transfer activity"/>
    <property type="evidence" value="ECO:0007669"/>
    <property type="project" value="TreeGrafter"/>
</dbReference>